<reference evidence="11 12" key="1">
    <citation type="submission" date="2024-06" db="EMBL/GenBank/DDBJ databases">
        <title>Genomic Encyclopedia of Type Strains, Phase IV (KMG-IV): sequencing the most valuable type-strain genomes for metagenomic binning, comparative biology and taxonomic classification.</title>
        <authorList>
            <person name="Goeker M."/>
        </authorList>
    </citation>
    <scope>NUCLEOTIDE SEQUENCE [LARGE SCALE GENOMIC DNA]</scope>
    <source>
        <strain evidence="11 12">DSM 29492</strain>
    </source>
</reference>
<dbReference type="InterPro" id="IPR011257">
    <property type="entry name" value="DNA_glycosylase"/>
</dbReference>
<dbReference type="SUPFAM" id="SSF48150">
    <property type="entry name" value="DNA-glycosylase"/>
    <property type="match status" value="1"/>
</dbReference>
<keyword evidence="6 11" id="KW-0456">Lyase</keyword>
<dbReference type="InterPro" id="IPR012904">
    <property type="entry name" value="OGG_N"/>
</dbReference>
<evidence type="ECO:0000256" key="3">
    <source>
        <dbReference type="ARBA" id="ARBA00022763"/>
    </source>
</evidence>
<name>A0ABV2LZD1_9FIRM</name>
<accession>A0ABV2LZD1</accession>
<organism evidence="11 12">
    <name type="scientific">Blautia caecimuris</name>
    <dbReference type="NCBI Taxonomy" id="1796615"/>
    <lineage>
        <taxon>Bacteria</taxon>
        <taxon>Bacillati</taxon>
        <taxon>Bacillota</taxon>
        <taxon>Clostridia</taxon>
        <taxon>Lachnospirales</taxon>
        <taxon>Lachnospiraceae</taxon>
        <taxon>Blautia</taxon>
    </lineage>
</organism>
<comment type="caution">
    <text evidence="11">The sequence shown here is derived from an EMBL/GenBank/DDBJ whole genome shotgun (WGS) entry which is preliminary data.</text>
</comment>
<dbReference type="RefSeq" id="WP_257464084.1">
    <property type="nucleotide sequence ID" value="NZ_BAABXP010000001.1"/>
</dbReference>
<keyword evidence="3" id="KW-0227">DNA damage</keyword>
<dbReference type="SMART" id="SM00478">
    <property type="entry name" value="ENDO3c"/>
    <property type="match status" value="1"/>
</dbReference>
<keyword evidence="4 11" id="KW-0378">Hydrolase</keyword>
<evidence type="ECO:0000259" key="10">
    <source>
        <dbReference type="SMART" id="SM00478"/>
    </source>
</evidence>
<evidence type="ECO:0000256" key="6">
    <source>
        <dbReference type="ARBA" id="ARBA00023239"/>
    </source>
</evidence>
<evidence type="ECO:0000256" key="2">
    <source>
        <dbReference type="ARBA" id="ARBA00012720"/>
    </source>
</evidence>
<comment type="similarity">
    <text evidence="1">Belongs to the type-1 OGG1 family.</text>
</comment>
<dbReference type="Pfam" id="PF07934">
    <property type="entry name" value="OGG_N"/>
    <property type="match status" value="1"/>
</dbReference>
<dbReference type="PANTHER" id="PTHR10242:SF2">
    <property type="entry name" value="N-GLYCOSYLASE_DNA LYASE"/>
    <property type="match status" value="1"/>
</dbReference>
<dbReference type="Proteomes" id="UP001549106">
    <property type="component" value="Unassembled WGS sequence"/>
</dbReference>
<dbReference type="PANTHER" id="PTHR10242">
    <property type="entry name" value="8-OXOGUANINE DNA GLYCOSYLASE"/>
    <property type="match status" value="1"/>
</dbReference>
<dbReference type="Gene3D" id="1.10.340.30">
    <property type="entry name" value="Hypothetical protein, domain 2"/>
    <property type="match status" value="1"/>
</dbReference>
<evidence type="ECO:0000256" key="1">
    <source>
        <dbReference type="ARBA" id="ARBA00010679"/>
    </source>
</evidence>
<evidence type="ECO:0000313" key="11">
    <source>
        <dbReference type="EMBL" id="MET3749550.1"/>
    </source>
</evidence>
<evidence type="ECO:0000313" key="12">
    <source>
        <dbReference type="Proteomes" id="UP001549106"/>
    </source>
</evidence>
<comment type="catalytic activity">
    <reaction evidence="9">
        <text>2'-deoxyribonucleotide-(2'-deoxyribose 5'-phosphate)-2'-deoxyribonucleotide-DNA = a 3'-end 2'-deoxyribonucleotide-(2,3-dehydro-2,3-deoxyribose 5'-phosphate)-DNA + a 5'-end 5'-phospho-2'-deoxyribonucleoside-DNA + H(+)</text>
        <dbReference type="Rhea" id="RHEA:66592"/>
        <dbReference type="Rhea" id="RHEA-COMP:13180"/>
        <dbReference type="Rhea" id="RHEA-COMP:16897"/>
        <dbReference type="Rhea" id="RHEA-COMP:17067"/>
        <dbReference type="ChEBI" id="CHEBI:15378"/>
        <dbReference type="ChEBI" id="CHEBI:136412"/>
        <dbReference type="ChEBI" id="CHEBI:157695"/>
        <dbReference type="ChEBI" id="CHEBI:167181"/>
        <dbReference type="EC" id="4.2.99.18"/>
    </reaction>
</comment>
<dbReference type="GO" id="GO:0016798">
    <property type="term" value="F:hydrolase activity, acting on glycosyl bonds"/>
    <property type="evidence" value="ECO:0007669"/>
    <property type="project" value="UniProtKB-KW"/>
</dbReference>
<dbReference type="EMBL" id="JBEPMJ010000004">
    <property type="protein sequence ID" value="MET3749550.1"/>
    <property type="molecule type" value="Genomic_DNA"/>
</dbReference>
<keyword evidence="7" id="KW-0511">Multifunctional enzyme</keyword>
<dbReference type="InterPro" id="IPR023170">
    <property type="entry name" value="HhH_base_excis_C"/>
</dbReference>
<keyword evidence="8 11" id="KW-0326">Glycosidase</keyword>
<evidence type="ECO:0000256" key="4">
    <source>
        <dbReference type="ARBA" id="ARBA00022801"/>
    </source>
</evidence>
<protein>
    <recommendedName>
        <fullName evidence="2">DNA-(apurinic or apyrimidinic site) lyase</fullName>
        <ecNumber evidence="2">4.2.99.18</ecNumber>
    </recommendedName>
</protein>
<evidence type="ECO:0000256" key="7">
    <source>
        <dbReference type="ARBA" id="ARBA00023268"/>
    </source>
</evidence>
<evidence type="ECO:0000256" key="9">
    <source>
        <dbReference type="ARBA" id="ARBA00044632"/>
    </source>
</evidence>
<dbReference type="Gene3D" id="3.30.310.260">
    <property type="match status" value="1"/>
</dbReference>
<dbReference type="InterPro" id="IPR003265">
    <property type="entry name" value="HhH-GPD_domain"/>
</dbReference>
<dbReference type="SUPFAM" id="SSF55945">
    <property type="entry name" value="TATA-box binding protein-like"/>
    <property type="match status" value="1"/>
</dbReference>
<dbReference type="GO" id="GO:0140078">
    <property type="term" value="F:class I DNA-(apurinic or apyrimidinic site) endonuclease activity"/>
    <property type="evidence" value="ECO:0007669"/>
    <property type="project" value="UniProtKB-EC"/>
</dbReference>
<proteinExistence type="inferred from homology"/>
<feature type="domain" description="HhH-GPD" evidence="10">
    <location>
        <begin position="112"/>
        <end position="267"/>
    </location>
</feature>
<dbReference type="InterPro" id="IPR052054">
    <property type="entry name" value="Oxidative_DNA_repair_enzyme"/>
</dbReference>
<keyword evidence="12" id="KW-1185">Reference proteome</keyword>
<dbReference type="CDD" id="cd00056">
    <property type="entry name" value="ENDO3c"/>
    <property type="match status" value="1"/>
</dbReference>
<dbReference type="EC" id="4.2.99.18" evidence="2"/>
<dbReference type="Gene3D" id="1.10.1670.10">
    <property type="entry name" value="Helix-hairpin-Helix base-excision DNA repair enzymes (C-terminal)"/>
    <property type="match status" value="1"/>
</dbReference>
<evidence type="ECO:0000256" key="8">
    <source>
        <dbReference type="ARBA" id="ARBA00023295"/>
    </source>
</evidence>
<gene>
    <name evidence="11" type="ORF">ABID24_000784</name>
</gene>
<sequence>MVTMELDNFSLEQICDSGQCFRMKKTGENTYSLVAGNQYLEVSQKGSIVDFNCSDTELICFWVPYFDLDVDYGAYIEKVNSRDQYLSKAAAHGSGIRILQQDLWEMIVTFLISQQNNISRIRGCIERLCARYGEKRISGNGVEYYGFPGPEILAEATEQELRELGLGYRARYIAETARTIVKGEISLEKIYRMRYYNRAKNELMKLCGVGEKVADCICLFALHHMDAFPVDTHIRQVLDEHYKRGFPNRRYHGIRGIMQQYIFYYELTEGRR</sequence>
<dbReference type="Pfam" id="PF00730">
    <property type="entry name" value="HhH-GPD"/>
    <property type="match status" value="1"/>
</dbReference>
<evidence type="ECO:0000256" key="5">
    <source>
        <dbReference type="ARBA" id="ARBA00023204"/>
    </source>
</evidence>
<keyword evidence="5" id="KW-0234">DNA repair</keyword>